<evidence type="ECO:0000256" key="1">
    <source>
        <dbReference type="ARBA" id="ARBA00003937"/>
    </source>
</evidence>
<dbReference type="GO" id="GO:0005886">
    <property type="term" value="C:plasma membrane"/>
    <property type="evidence" value="ECO:0007669"/>
    <property type="project" value="TreeGrafter"/>
</dbReference>
<name>A0A8E1BZK3_9RICK</name>
<evidence type="ECO:0000256" key="5">
    <source>
        <dbReference type="ARBA" id="ARBA00019087"/>
    </source>
</evidence>
<organism evidence="16 17">
    <name type="scientific">Rickettsia tamurae subsp. buchneri</name>
    <dbReference type="NCBI Taxonomy" id="1462938"/>
    <lineage>
        <taxon>Bacteria</taxon>
        <taxon>Pseudomonadati</taxon>
        <taxon>Pseudomonadota</taxon>
        <taxon>Alphaproteobacteria</taxon>
        <taxon>Rickettsiales</taxon>
        <taxon>Rickettsiaceae</taxon>
        <taxon>Rickettsieae</taxon>
        <taxon>Rickettsia</taxon>
        <taxon>spotted fever group</taxon>
    </lineage>
</organism>
<reference evidence="16 17" key="1">
    <citation type="submission" date="2014-02" db="EMBL/GenBank/DDBJ databases">
        <title>Draft genome sequence of Rickettsia buchneri sp. nov. ISO7T.</title>
        <authorList>
            <person name="Felsheim R.F."/>
            <person name="Kurtti T.J."/>
            <person name="Munderloh U.G."/>
        </authorList>
    </citation>
    <scope>NUCLEOTIDE SEQUENCE [LARGE SCALE GENOMIC DNA]</scope>
    <source>
        <strain evidence="16 17">ISO7</strain>
    </source>
</reference>
<feature type="domain" description="4'-phosphopantetheinyl transferase N-terminal" evidence="15">
    <location>
        <begin position="27"/>
        <end position="89"/>
    </location>
</feature>
<dbReference type="AlphaFoldDB" id="A0A8E1BZK3"/>
<feature type="binding site" evidence="12">
    <location>
        <position position="42"/>
    </location>
    <ligand>
        <name>CoA</name>
        <dbReference type="ChEBI" id="CHEBI:57287"/>
    </ligand>
</feature>
<keyword evidence="13" id="KW-0479">Metal-binding</keyword>
<feature type="binding site" evidence="13">
    <location>
        <position position="102"/>
    </location>
    <ligand>
        <name>Mg(2+)</name>
        <dbReference type="ChEBI" id="CHEBI:18420"/>
    </ligand>
</feature>
<dbReference type="InterPro" id="IPR037143">
    <property type="entry name" value="4-PPantetheinyl_Trfase_dom_sf"/>
</dbReference>
<feature type="domain" description="4'-phosphopantetheinyl transferase" evidence="14">
    <location>
        <begin position="96"/>
        <end position="172"/>
    </location>
</feature>
<evidence type="ECO:0000256" key="7">
    <source>
        <dbReference type="ARBA" id="ARBA00023191"/>
    </source>
</evidence>
<dbReference type="GO" id="GO:0009239">
    <property type="term" value="P:enterobactin biosynthetic process"/>
    <property type="evidence" value="ECO:0007669"/>
    <property type="project" value="UniProtKB-UniPathway"/>
</dbReference>
<dbReference type="EMBL" id="JFKF01000183">
    <property type="protein sequence ID" value="KDO02300.1"/>
    <property type="molecule type" value="Genomic_DNA"/>
</dbReference>
<feature type="binding site" evidence="13">
    <location>
        <position position="100"/>
    </location>
    <ligand>
        <name>Mg(2+)</name>
        <dbReference type="ChEBI" id="CHEBI:18420"/>
    </ligand>
</feature>
<feature type="binding site" evidence="12">
    <location>
        <position position="147"/>
    </location>
    <ligand>
        <name>CoA</name>
        <dbReference type="ChEBI" id="CHEBI:57287"/>
    </ligand>
</feature>
<feature type="binding site" evidence="12">
    <location>
        <begin position="78"/>
        <end position="79"/>
    </location>
    <ligand>
        <name>CoA</name>
        <dbReference type="ChEBI" id="CHEBI:57287"/>
    </ligand>
</feature>
<comment type="cofactor">
    <cofactor evidence="13">
        <name>Mg(2+)</name>
        <dbReference type="ChEBI" id="CHEBI:18420"/>
    </cofactor>
</comment>
<dbReference type="GO" id="GO:0008897">
    <property type="term" value="F:holo-[acyl-carrier-protein] synthase activity"/>
    <property type="evidence" value="ECO:0007669"/>
    <property type="project" value="InterPro"/>
</dbReference>
<evidence type="ECO:0000313" key="16">
    <source>
        <dbReference type="EMBL" id="KDO02300.1"/>
    </source>
</evidence>
<evidence type="ECO:0000313" key="17">
    <source>
        <dbReference type="Proteomes" id="UP000027161"/>
    </source>
</evidence>
<dbReference type="GO" id="GO:0000287">
    <property type="term" value="F:magnesium ion binding"/>
    <property type="evidence" value="ECO:0007669"/>
    <property type="project" value="InterPro"/>
</dbReference>
<dbReference type="UniPathway" id="UPA00017"/>
<keyword evidence="6 16" id="KW-0808">Transferase</keyword>
<comment type="catalytic activity">
    <reaction evidence="11">
        <text>apo-[peptidyl-carrier protein] + CoA = holo-[peptidyl-carrier protein] + adenosine 3',5'-bisphosphate + H(+)</text>
        <dbReference type="Rhea" id="RHEA:46228"/>
        <dbReference type="Rhea" id="RHEA-COMP:11479"/>
        <dbReference type="Rhea" id="RHEA-COMP:11480"/>
        <dbReference type="ChEBI" id="CHEBI:15378"/>
        <dbReference type="ChEBI" id="CHEBI:29999"/>
        <dbReference type="ChEBI" id="CHEBI:57287"/>
        <dbReference type="ChEBI" id="CHEBI:58343"/>
        <dbReference type="ChEBI" id="CHEBI:64479"/>
    </reaction>
</comment>
<keyword evidence="13" id="KW-0460">Magnesium</keyword>
<dbReference type="SUPFAM" id="SSF56214">
    <property type="entry name" value="4'-phosphopantetheinyl transferase"/>
    <property type="match status" value="1"/>
</dbReference>
<dbReference type="PRINTS" id="PR01399">
    <property type="entry name" value="ENTSNTHTASED"/>
</dbReference>
<evidence type="ECO:0000256" key="2">
    <source>
        <dbReference type="ARBA" id="ARBA00004993"/>
    </source>
</evidence>
<comment type="catalytic activity">
    <reaction evidence="10">
        <text>apo-[aryl-carrier protein] + CoA = holo-[aryl-carrier protein] + adenosine 3',5'-bisphosphate + H(+)</text>
        <dbReference type="Rhea" id="RHEA:48404"/>
        <dbReference type="Rhea" id="RHEA-COMP:15903"/>
        <dbReference type="Rhea" id="RHEA-COMP:17557"/>
        <dbReference type="ChEBI" id="CHEBI:15378"/>
        <dbReference type="ChEBI" id="CHEBI:29999"/>
        <dbReference type="ChEBI" id="CHEBI:57287"/>
        <dbReference type="ChEBI" id="CHEBI:58343"/>
        <dbReference type="ChEBI" id="CHEBI:64479"/>
    </reaction>
</comment>
<dbReference type="Pfam" id="PF01648">
    <property type="entry name" value="ACPS"/>
    <property type="match status" value="1"/>
</dbReference>
<keyword evidence="7" id="KW-0259">Enterobactin biosynthesis</keyword>
<evidence type="ECO:0000256" key="12">
    <source>
        <dbReference type="PIRSR" id="PIRSR603542-1"/>
    </source>
</evidence>
<dbReference type="GO" id="GO:0009366">
    <property type="term" value="C:enterobactin synthetase complex"/>
    <property type="evidence" value="ECO:0007669"/>
    <property type="project" value="InterPro"/>
</dbReference>
<protein>
    <recommendedName>
        <fullName evidence="5">Enterobactin synthase component D</fullName>
    </recommendedName>
    <alternativeName>
        <fullName evidence="8">4'-phosphopantetheinyl transferase EntD</fullName>
    </alternativeName>
    <alternativeName>
        <fullName evidence="9">Enterochelin synthase D</fullName>
    </alternativeName>
</protein>
<evidence type="ECO:0000256" key="8">
    <source>
        <dbReference type="ARBA" id="ARBA00029894"/>
    </source>
</evidence>
<dbReference type="Proteomes" id="UP000027161">
    <property type="component" value="Unassembled WGS sequence"/>
</dbReference>
<dbReference type="Pfam" id="PF17837">
    <property type="entry name" value="4PPT_N"/>
    <property type="match status" value="1"/>
</dbReference>
<feature type="binding site" evidence="12">
    <location>
        <position position="151"/>
    </location>
    <ligand>
        <name>CoA</name>
        <dbReference type="ChEBI" id="CHEBI:57287"/>
    </ligand>
</feature>
<dbReference type="InterPro" id="IPR003542">
    <property type="entry name" value="Enbac_synth_compD-like"/>
</dbReference>
<sequence length="223" mass="25290">METMSLPLNYNYLSTYVSMGYNLPEKIAKSIFKRQNEFVAGRLCAVNALEKLTGKKFFVGQDGMGRPVWPDNVVGSITHTDDIVIAGVAKSEKYVSIGIDLEKIIDSSDIIASLEQSILVGKEKALISKMDKTKYIMCLYLFFSFKESLYKCLKPITKKMFSFEAAEVIYVNYKNRIAHIRLVEDLNSNFTKGFLLTGRFKYMQDINHIFTSVAILNTMCSCT</sequence>
<dbReference type="Gene3D" id="3.90.470.20">
    <property type="entry name" value="4'-phosphopantetheinyl transferase domain"/>
    <property type="match status" value="1"/>
</dbReference>
<dbReference type="PANTHER" id="PTHR38096:SF1">
    <property type="entry name" value="ENTEROBACTIN SYNTHASE COMPONENT D"/>
    <property type="match status" value="1"/>
</dbReference>
<evidence type="ECO:0000256" key="6">
    <source>
        <dbReference type="ARBA" id="ARBA00022679"/>
    </source>
</evidence>
<evidence type="ECO:0000256" key="10">
    <source>
        <dbReference type="ARBA" id="ARBA00049176"/>
    </source>
</evidence>
<comment type="subunit">
    <text evidence="4">EntB, EntD, EntE, and EntF form a multienzyme complex called enterobactin synthase.</text>
</comment>
<accession>A0A8E1BZK3</accession>
<evidence type="ECO:0000259" key="15">
    <source>
        <dbReference type="Pfam" id="PF17837"/>
    </source>
</evidence>
<comment type="pathway">
    <text evidence="2">Siderophore biosynthesis; enterobactin biosynthesis.</text>
</comment>
<evidence type="ECO:0000256" key="13">
    <source>
        <dbReference type="PIRSR" id="PIRSR603542-2"/>
    </source>
</evidence>
<evidence type="ECO:0000256" key="11">
    <source>
        <dbReference type="ARBA" id="ARBA00049191"/>
    </source>
</evidence>
<dbReference type="InterPro" id="IPR008278">
    <property type="entry name" value="4-PPantetheinyl_Trfase_dom"/>
</dbReference>
<gene>
    <name evidence="16" type="ORF">REISMN_07790</name>
</gene>
<feature type="binding site" evidence="12">
    <location>
        <position position="34"/>
    </location>
    <ligand>
        <name>CoA</name>
        <dbReference type="ChEBI" id="CHEBI:57287"/>
    </ligand>
</feature>
<evidence type="ECO:0000256" key="3">
    <source>
        <dbReference type="ARBA" id="ARBA00008342"/>
    </source>
</evidence>
<comment type="caution">
    <text evidence="16">The sequence shown here is derived from an EMBL/GenBank/DDBJ whole genome shotgun (WGS) entry which is preliminary data.</text>
</comment>
<comment type="similarity">
    <text evidence="3">Belongs to the P-Pant transferase superfamily. EntD family.</text>
</comment>
<evidence type="ECO:0000256" key="4">
    <source>
        <dbReference type="ARBA" id="ARBA00011503"/>
    </source>
</evidence>
<evidence type="ECO:0000259" key="14">
    <source>
        <dbReference type="Pfam" id="PF01648"/>
    </source>
</evidence>
<dbReference type="InterPro" id="IPR041354">
    <property type="entry name" value="4PPT_N"/>
</dbReference>
<dbReference type="PANTHER" id="PTHR38096">
    <property type="entry name" value="ENTEROBACTIN SYNTHASE COMPONENT D"/>
    <property type="match status" value="1"/>
</dbReference>
<proteinExistence type="inferred from homology"/>
<feature type="binding site" evidence="12">
    <location>
        <position position="100"/>
    </location>
    <ligand>
        <name>CoA</name>
        <dbReference type="ChEBI" id="CHEBI:57287"/>
    </ligand>
</feature>
<keyword evidence="17" id="KW-1185">Reference proteome</keyword>
<comment type="function">
    <text evidence="1">Involved in the biosynthesis of the siderophore enterobactin (enterochelin), which is a macrocyclic trimeric lactone of N-(2,3-dihydroxybenzoyl)-serine. The serine trilactone serves as a scaffolding for the three catechol functionalities that provide hexadentate coordination for the tightly ligated iron(2+) atoms. Plays an essential role in the assembly of the enterobactin by catalyzing the transfer of the 4'-phosphopantetheine (Ppant) moiety from coenzyme A to the apo-domains of both EntB (ArCP domain) and EntF (PCP domain) to yield their holo-forms which make them competent for the activation of 2,3-dihydroxybenzoate (DHB) and L-serine, respectively.</text>
</comment>
<evidence type="ECO:0000256" key="9">
    <source>
        <dbReference type="ARBA" id="ARBA00031996"/>
    </source>
</evidence>